<dbReference type="RefSeq" id="WP_140594781.1">
    <property type="nucleotide sequence ID" value="NZ_VFWZ01000005.1"/>
</dbReference>
<evidence type="ECO:0000256" key="1">
    <source>
        <dbReference type="SAM" id="Phobius"/>
    </source>
</evidence>
<proteinExistence type="predicted"/>
<dbReference type="AlphaFoldDB" id="A0A504J0T6"/>
<dbReference type="InterPro" id="IPR013766">
    <property type="entry name" value="Thioredoxin_domain"/>
</dbReference>
<reference evidence="3 4" key="1">
    <citation type="submission" date="2019-06" db="EMBL/GenBank/DDBJ databases">
        <authorList>
            <person name="Meng X."/>
        </authorList>
    </citation>
    <scope>NUCLEOTIDE SEQUENCE [LARGE SCALE GENOMIC DNA]</scope>
    <source>
        <strain evidence="3 4">M625</strain>
    </source>
</reference>
<keyword evidence="1" id="KW-1133">Transmembrane helix</keyword>
<organism evidence="3 4">
    <name type="scientific">Aquimarina algicola</name>
    <dbReference type="NCBI Taxonomy" id="2589995"/>
    <lineage>
        <taxon>Bacteria</taxon>
        <taxon>Pseudomonadati</taxon>
        <taxon>Bacteroidota</taxon>
        <taxon>Flavobacteriia</taxon>
        <taxon>Flavobacteriales</taxon>
        <taxon>Flavobacteriaceae</taxon>
        <taxon>Aquimarina</taxon>
    </lineage>
</organism>
<keyword evidence="1" id="KW-0812">Transmembrane</keyword>
<dbReference type="Proteomes" id="UP000315540">
    <property type="component" value="Unassembled WGS sequence"/>
</dbReference>
<evidence type="ECO:0000313" key="4">
    <source>
        <dbReference type="Proteomes" id="UP000315540"/>
    </source>
</evidence>
<dbReference type="SUPFAM" id="SSF52833">
    <property type="entry name" value="Thioredoxin-like"/>
    <property type="match status" value="1"/>
</dbReference>
<dbReference type="InterPro" id="IPR000866">
    <property type="entry name" value="AhpC/TSA"/>
</dbReference>
<dbReference type="GO" id="GO:0016491">
    <property type="term" value="F:oxidoreductase activity"/>
    <property type="evidence" value="ECO:0007669"/>
    <property type="project" value="InterPro"/>
</dbReference>
<feature type="domain" description="Thioredoxin" evidence="2">
    <location>
        <begin position="60"/>
        <end position="192"/>
    </location>
</feature>
<gene>
    <name evidence="3" type="ORF">FHK87_16060</name>
</gene>
<protein>
    <submittedName>
        <fullName evidence="3">TlpA family protein disulfide reductase</fullName>
    </submittedName>
</protein>
<dbReference type="OrthoDB" id="6399635at2"/>
<feature type="transmembrane region" description="Helical" evidence="1">
    <location>
        <begin position="9"/>
        <end position="28"/>
    </location>
</feature>
<keyword evidence="4" id="KW-1185">Reference proteome</keyword>
<accession>A0A504J0T6</accession>
<dbReference type="Pfam" id="PF00578">
    <property type="entry name" value="AhpC-TSA"/>
    <property type="match status" value="1"/>
</dbReference>
<dbReference type="EMBL" id="VFWZ01000005">
    <property type="protein sequence ID" value="TPN84446.1"/>
    <property type="molecule type" value="Genomic_DNA"/>
</dbReference>
<name>A0A504J0T6_9FLAO</name>
<sequence length="192" mass="21637">MIKNKNKGIYGISIAFTIVIILSIYTIVDLSLSLKDTKAQLHKLSTKEHNPIDHLDTNSQEPQIPAPEIKAKDKNGNTFGLAQLSKKKKILVFAENSCEHCEAFYPELDAFAKAYGAFEVIVVKANTTVQDIKKTQEDKNYHFTLTSGDLQTFAEYQIDSTPTTFLLDEHNHIIQIAEVSTKRGMEEMFLTI</sequence>
<evidence type="ECO:0000313" key="3">
    <source>
        <dbReference type="EMBL" id="TPN84446.1"/>
    </source>
</evidence>
<dbReference type="GO" id="GO:0016209">
    <property type="term" value="F:antioxidant activity"/>
    <property type="evidence" value="ECO:0007669"/>
    <property type="project" value="InterPro"/>
</dbReference>
<dbReference type="PROSITE" id="PS51352">
    <property type="entry name" value="THIOREDOXIN_2"/>
    <property type="match status" value="1"/>
</dbReference>
<dbReference type="InterPro" id="IPR036249">
    <property type="entry name" value="Thioredoxin-like_sf"/>
</dbReference>
<evidence type="ECO:0000259" key="2">
    <source>
        <dbReference type="PROSITE" id="PS51352"/>
    </source>
</evidence>
<comment type="caution">
    <text evidence="3">The sequence shown here is derived from an EMBL/GenBank/DDBJ whole genome shotgun (WGS) entry which is preliminary data.</text>
</comment>
<dbReference type="CDD" id="cd02966">
    <property type="entry name" value="TlpA_like_family"/>
    <property type="match status" value="1"/>
</dbReference>
<keyword evidence="1" id="KW-0472">Membrane</keyword>
<dbReference type="Gene3D" id="3.40.30.10">
    <property type="entry name" value="Glutaredoxin"/>
    <property type="match status" value="1"/>
</dbReference>